<reference evidence="13 14" key="1">
    <citation type="submission" date="2021-07" db="EMBL/GenBank/DDBJ databases">
        <title>The Aristolochia fimbriata genome: insights into angiosperm evolution, floral development and chemical biosynthesis.</title>
        <authorList>
            <person name="Jiao Y."/>
        </authorList>
    </citation>
    <scope>NUCLEOTIDE SEQUENCE [LARGE SCALE GENOMIC DNA]</scope>
    <source>
        <strain evidence="13">IBCAS-2021</strain>
        <tissue evidence="13">Leaf</tissue>
    </source>
</reference>
<dbReference type="Pfam" id="PF06974">
    <property type="entry name" value="WS_DGAT_C"/>
    <property type="match status" value="1"/>
</dbReference>
<dbReference type="Pfam" id="PF03007">
    <property type="entry name" value="WS_DGAT_cat"/>
    <property type="match status" value="1"/>
</dbReference>
<dbReference type="EMBL" id="JAINDJ010000005">
    <property type="protein sequence ID" value="KAG9448119.1"/>
    <property type="molecule type" value="Genomic_DNA"/>
</dbReference>
<dbReference type="PANTHER" id="PTHR31650">
    <property type="entry name" value="O-ACYLTRANSFERASE (WSD1-LIKE) FAMILY PROTEIN"/>
    <property type="match status" value="1"/>
</dbReference>
<dbReference type="InterPro" id="IPR009721">
    <property type="entry name" value="O-acyltransferase_WSD1_C"/>
</dbReference>
<evidence type="ECO:0000256" key="4">
    <source>
        <dbReference type="ARBA" id="ARBA00005189"/>
    </source>
</evidence>
<evidence type="ECO:0000256" key="9">
    <source>
        <dbReference type="ARBA" id="ARBA00047604"/>
    </source>
</evidence>
<dbReference type="GO" id="GO:0005789">
    <property type="term" value="C:endoplasmic reticulum membrane"/>
    <property type="evidence" value="ECO:0007669"/>
    <property type="project" value="UniProtKB-SubCell"/>
</dbReference>
<dbReference type="GO" id="GO:0004144">
    <property type="term" value="F:diacylglycerol O-acyltransferase activity"/>
    <property type="evidence" value="ECO:0007669"/>
    <property type="project" value="UniProtKB-EC"/>
</dbReference>
<proteinExistence type="inferred from homology"/>
<keyword evidence="14" id="KW-1185">Reference proteome</keyword>
<protein>
    <recommendedName>
        <fullName evidence="15">Diacylglycerol O-acyltransferase</fullName>
    </recommendedName>
</protein>
<comment type="similarity">
    <text evidence="8">In the N-terminal section; belongs to the long-chain O-acyltransferase family.</text>
</comment>
<dbReference type="AlphaFoldDB" id="A0AAV7EIH5"/>
<dbReference type="GO" id="GO:0047196">
    <property type="term" value="F:long-chain-alcohol O-fatty-acyltransferase activity"/>
    <property type="evidence" value="ECO:0007669"/>
    <property type="project" value="UniProtKB-EC"/>
</dbReference>
<dbReference type="Proteomes" id="UP000825729">
    <property type="component" value="Unassembled WGS sequence"/>
</dbReference>
<feature type="domain" description="O-acyltransferase WSD1 C-terminal" evidence="12">
    <location>
        <begin position="323"/>
        <end position="470"/>
    </location>
</feature>
<comment type="pathway">
    <text evidence="4">Lipid metabolism.</text>
</comment>
<dbReference type="GO" id="GO:0005886">
    <property type="term" value="C:plasma membrane"/>
    <property type="evidence" value="ECO:0007669"/>
    <property type="project" value="UniProtKB-SubCell"/>
</dbReference>
<feature type="domain" description="O-acyltransferase WSD1-like N-terminal" evidence="11">
    <location>
        <begin position="35"/>
        <end position="270"/>
    </location>
</feature>
<evidence type="ECO:0008006" key="15">
    <source>
        <dbReference type="Google" id="ProtNLM"/>
    </source>
</evidence>
<dbReference type="InterPro" id="IPR045034">
    <property type="entry name" value="O-acyltransferase_WSD1-like"/>
</dbReference>
<dbReference type="InterPro" id="IPR004255">
    <property type="entry name" value="O-acyltransferase_WSD1_N"/>
</dbReference>
<evidence type="ECO:0000313" key="14">
    <source>
        <dbReference type="Proteomes" id="UP000825729"/>
    </source>
</evidence>
<dbReference type="PANTHER" id="PTHR31650:SF34">
    <property type="entry name" value="O-ACYLTRANSFERASE WSD1-LIKE ISOFORM X1"/>
    <property type="match status" value="1"/>
</dbReference>
<accession>A0AAV7EIH5</accession>
<evidence type="ECO:0000256" key="8">
    <source>
        <dbReference type="ARBA" id="ARBA00024360"/>
    </source>
</evidence>
<evidence type="ECO:0000256" key="6">
    <source>
        <dbReference type="ARBA" id="ARBA00022824"/>
    </source>
</evidence>
<evidence type="ECO:0000259" key="12">
    <source>
        <dbReference type="Pfam" id="PF06974"/>
    </source>
</evidence>
<evidence type="ECO:0000256" key="5">
    <source>
        <dbReference type="ARBA" id="ARBA00022679"/>
    </source>
</evidence>
<evidence type="ECO:0000256" key="1">
    <source>
        <dbReference type="ARBA" id="ARBA00004162"/>
    </source>
</evidence>
<comment type="catalytic activity">
    <reaction evidence="10">
        <text>an acyl-CoA + a 1,2-diacyl-sn-glycerol = a triacyl-sn-glycerol + CoA</text>
        <dbReference type="Rhea" id="RHEA:10868"/>
        <dbReference type="ChEBI" id="CHEBI:17815"/>
        <dbReference type="ChEBI" id="CHEBI:57287"/>
        <dbReference type="ChEBI" id="CHEBI:58342"/>
        <dbReference type="ChEBI" id="CHEBI:64615"/>
        <dbReference type="EC" id="2.3.1.20"/>
    </reaction>
</comment>
<evidence type="ECO:0000313" key="13">
    <source>
        <dbReference type="EMBL" id="KAG9448119.1"/>
    </source>
</evidence>
<comment type="catalytic activity">
    <reaction evidence="9">
        <text>a long chain fatty alcohol + a fatty acyl-CoA = a long-chain alcohol wax ester + CoA</text>
        <dbReference type="Rhea" id="RHEA:38443"/>
        <dbReference type="ChEBI" id="CHEBI:17135"/>
        <dbReference type="ChEBI" id="CHEBI:57287"/>
        <dbReference type="ChEBI" id="CHEBI:77636"/>
        <dbReference type="ChEBI" id="CHEBI:235323"/>
        <dbReference type="EC" id="2.3.1.75"/>
    </reaction>
</comment>
<evidence type="ECO:0000256" key="3">
    <source>
        <dbReference type="ARBA" id="ARBA00004771"/>
    </source>
</evidence>
<organism evidence="13 14">
    <name type="scientific">Aristolochia fimbriata</name>
    <name type="common">White veined hardy Dutchman's pipe vine</name>
    <dbReference type="NCBI Taxonomy" id="158543"/>
    <lineage>
        <taxon>Eukaryota</taxon>
        <taxon>Viridiplantae</taxon>
        <taxon>Streptophyta</taxon>
        <taxon>Embryophyta</taxon>
        <taxon>Tracheophyta</taxon>
        <taxon>Spermatophyta</taxon>
        <taxon>Magnoliopsida</taxon>
        <taxon>Magnoliidae</taxon>
        <taxon>Piperales</taxon>
        <taxon>Aristolochiaceae</taxon>
        <taxon>Aristolochia</taxon>
    </lineage>
</organism>
<evidence type="ECO:0000259" key="11">
    <source>
        <dbReference type="Pfam" id="PF03007"/>
    </source>
</evidence>
<comment type="caution">
    <text evidence="13">The sequence shown here is derived from an EMBL/GenBank/DDBJ whole genome shotgun (WGS) entry which is preliminary data.</text>
</comment>
<evidence type="ECO:0000256" key="2">
    <source>
        <dbReference type="ARBA" id="ARBA00004586"/>
    </source>
</evidence>
<sequence>MAPQNGKQTQEEHEEEVITEPVSPTGQYFNSSALSVGILAVFESEIPIDDSTTLTMLRELLLPISPRFSSVMVTDEEGVKHWKRVKVNLEDHVNSPVFPAGLTPETYDGYVQEYLAKIAMEQLPQSRPLWDIHLIKYPTSAAAGVLVIRVHHAMGDGFSLMGAIFSCVKRADDPSLPLTFPTQKTPRHPKAASSSTLSNVPRIASMLFNTATDFVWSLLKSNLVEDDKTPVRSAADGVEFRPIEISTVSFDLDDIRRIKTKVGGTINDVITGIVFYGIQLFMESSGDEISDPKVTALVLLNTRIVSGYKSVKEMTEPGSKSPWGNQFGFMHVRVPLVPSNTAQKVNPLDFVSQARKTIQNKRNSLAVFLTGRLLEFLRRARGPEATAQYIHSTLKKTSMTISNLIGPMEQMGIANHPFKSFYFMVVGVPQSLTFTLVSYNGKLKLAIGSEKGFINSKLLCSCMERAFQHIFEAALNNCPA</sequence>
<keyword evidence="7" id="KW-0012">Acyltransferase</keyword>
<comment type="subcellular location">
    <subcellularLocation>
        <location evidence="1">Cell membrane</location>
        <topology evidence="1">Single-pass membrane protein</topology>
    </subcellularLocation>
    <subcellularLocation>
        <location evidence="2">Endoplasmic reticulum membrane</location>
    </subcellularLocation>
</comment>
<name>A0AAV7EIH5_ARIFI</name>
<evidence type="ECO:0000256" key="7">
    <source>
        <dbReference type="ARBA" id="ARBA00023315"/>
    </source>
</evidence>
<comment type="pathway">
    <text evidence="3">Glycerolipid metabolism; triacylglycerol biosynthesis.</text>
</comment>
<keyword evidence="6" id="KW-0256">Endoplasmic reticulum</keyword>
<evidence type="ECO:0000256" key="10">
    <source>
        <dbReference type="ARBA" id="ARBA00048109"/>
    </source>
</evidence>
<keyword evidence="5" id="KW-0808">Transferase</keyword>
<gene>
    <name evidence="13" type="ORF">H6P81_014247</name>
</gene>
<dbReference type="GO" id="GO:0019432">
    <property type="term" value="P:triglyceride biosynthetic process"/>
    <property type="evidence" value="ECO:0007669"/>
    <property type="project" value="TreeGrafter"/>
</dbReference>